<comment type="subcellular location">
    <subcellularLocation>
        <location evidence="1">Membrane</location>
        <topology evidence="1">Multi-pass membrane protein</topology>
    </subcellularLocation>
</comment>
<dbReference type="Gene3D" id="1.10.287.70">
    <property type="match status" value="1"/>
</dbReference>
<reference evidence="11" key="1">
    <citation type="submission" date="2017-06" db="EMBL/GenBank/DDBJ databases">
        <title>Phylogenomics of Hydrodictyaceae.</title>
        <authorList>
            <person name="McManus H.A."/>
            <person name="Fucikova K."/>
            <person name="Lewis L.A."/>
            <person name="Lewis P.O."/>
            <person name="Karol K.G."/>
        </authorList>
    </citation>
    <scope>NUCLEOTIDE SEQUENCE</scope>
</reference>
<feature type="transmembrane region" description="Helical" evidence="9">
    <location>
        <begin position="66"/>
        <end position="85"/>
    </location>
</feature>
<dbReference type="Pfam" id="PF00510">
    <property type="entry name" value="COX3"/>
    <property type="match status" value="1"/>
</dbReference>
<protein>
    <recommendedName>
        <fullName evidence="3 8">Cytochrome c oxidase subunit 3</fullName>
    </recommendedName>
</protein>
<dbReference type="GO" id="GO:0016020">
    <property type="term" value="C:membrane"/>
    <property type="evidence" value="ECO:0007669"/>
    <property type="project" value="UniProtKB-SubCell"/>
</dbReference>
<name>A0A2Z4EL11_PSEBY</name>
<dbReference type="InterPro" id="IPR035973">
    <property type="entry name" value="Cyt_c_oxidase_su3-like_sf"/>
</dbReference>
<evidence type="ECO:0000256" key="5">
    <source>
        <dbReference type="ARBA" id="ARBA00022967"/>
    </source>
</evidence>
<feature type="transmembrane region" description="Helical" evidence="9">
    <location>
        <begin position="130"/>
        <end position="153"/>
    </location>
</feature>
<dbReference type="PROSITE" id="PS50253">
    <property type="entry name" value="COX3"/>
    <property type="match status" value="1"/>
</dbReference>
<dbReference type="GO" id="GO:0006123">
    <property type="term" value="P:mitochondrial electron transport, cytochrome c to oxygen"/>
    <property type="evidence" value="ECO:0007669"/>
    <property type="project" value="TreeGrafter"/>
</dbReference>
<accession>A0A2Z4EL11</accession>
<evidence type="ECO:0000313" key="11">
    <source>
        <dbReference type="EMBL" id="AWV56965.1"/>
    </source>
</evidence>
<dbReference type="AlphaFoldDB" id="A0A2Z4EL11"/>
<keyword evidence="8 11" id="KW-0496">Mitochondrion</keyword>
<comment type="similarity">
    <text evidence="2 8">Belongs to the cytochrome c oxidase subunit 3 family.</text>
</comment>
<evidence type="ECO:0000256" key="8">
    <source>
        <dbReference type="RuleBase" id="RU003375"/>
    </source>
</evidence>
<keyword evidence="4 8" id="KW-0812">Transmembrane</keyword>
<proteinExistence type="inferred from homology"/>
<dbReference type="Gene3D" id="1.20.120.80">
    <property type="entry name" value="Cytochrome c oxidase, subunit III, four-helix bundle"/>
    <property type="match status" value="1"/>
</dbReference>
<dbReference type="GO" id="GO:0005739">
    <property type="term" value="C:mitochondrion"/>
    <property type="evidence" value="ECO:0007669"/>
    <property type="project" value="TreeGrafter"/>
</dbReference>
<evidence type="ECO:0000259" key="10">
    <source>
        <dbReference type="PROSITE" id="PS50253"/>
    </source>
</evidence>
<geneLocation type="mitochondrion" evidence="11"/>
<dbReference type="CDD" id="cd01665">
    <property type="entry name" value="Cyt_c_Oxidase_III"/>
    <property type="match status" value="1"/>
</dbReference>
<dbReference type="InterPro" id="IPR024791">
    <property type="entry name" value="Cyt_c/ubiquinol_Oxase_su3"/>
</dbReference>
<dbReference type="PANTHER" id="PTHR11403:SF7">
    <property type="entry name" value="CYTOCHROME C OXIDASE SUBUNIT 3"/>
    <property type="match status" value="1"/>
</dbReference>
<dbReference type="GO" id="GO:0004129">
    <property type="term" value="F:cytochrome-c oxidase activity"/>
    <property type="evidence" value="ECO:0007669"/>
    <property type="project" value="InterPro"/>
</dbReference>
<dbReference type="SUPFAM" id="SSF81452">
    <property type="entry name" value="Cytochrome c oxidase subunit III-like"/>
    <property type="match status" value="1"/>
</dbReference>
<evidence type="ECO:0000256" key="6">
    <source>
        <dbReference type="ARBA" id="ARBA00022989"/>
    </source>
</evidence>
<keyword evidence="7 9" id="KW-0472">Membrane</keyword>
<evidence type="ECO:0000256" key="1">
    <source>
        <dbReference type="ARBA" id="ARBA00004141"/>
    </source>
</evidence>
<feature type="transmembrane region" description="Helical" evidence="9">
    <location>
        <begin position="213"/>
        <end position="229"/>
    </location>
</feature>
<dbReference type="InterPro" id="IPR000298">
    <property type="entry name" value="Cyt_c_oxidase-like_su3"/>
</dbReference>
<keyword evidence="6 9" id="KW-1133">Transmembrane helix</keyword>
<evidence type="ECO:0000256" key="2">
    <source>
        <dbReference type="ARBA" id="ARBA00010581"/>
    </source>
</evidence>
<dbReference type="InterPro" id="IPR033945">
    <property type="entry name" value="Cyt_c_oxase_su3_dom"/>
</dbReference>
<evidence type="ECO:0000256" key="9">
    <source>
        <dbReference type="SAM" id="Phobius"/>
    </source>
</evidence>
<feature type="transmembrane region" description="Helical" evidence="9">
    <location>
        <begin position="288"/>
        <end position="308"/>
    </location>
</feature>
<evidence type="ECO:0000256" key="4">
    <source>
        <dbReference type="ARBA" id="ARBA00022692"/>
    </source>
</evidence>
<feature type="transmembrane region" description="Helical" evidence="9">
    <location>
        <begin position="92"/>
        <end position="110"/>
    </location>
</feature>
<dbReference type="InterPro" id="IPR013833">
    <property type="entry name" value="Cyt_c_oxidase_su3_a-hlx"/>
</dbReference>
<keyword evidence="5" id="KW-1278">Translocase</keyword>
<organism evidence="11">
    <name type="scientific">Pseudopediastrum boryanum</name>
    <name type="common">Green alga</name>
    <name type="synonym">Pediastrum boryanum</name>
    <dbReference type="NCBI Taxonomy" id="55410"/>
    <lineage>
        <taxon>Eukaryota</taxon>
        <taxon>Viridiplantae</taxon>
        <taxon>Chlorophyta</taxon>
        <taxon>core chlorophytes</taxon>
        <taxon>Chlorophyceae</taxon>
        <taxon>CS clade</taxon>
        <taxon>Sphaeropleales</taxon>
        <taxon>Hydrodictyaceae</taxon>
        <taxon>Pseudopediastrum</taxon>
    </lineage>
</organism>
<dbReference type="EMBL" id="MF287845">
    <property type="protein sequence ID" value="AWV56965.1"/>
    <property type="molecule type" value="Genomic_DNA"/>
</dbReference>
<dbReference type="PANTHER" id="PTHR11403">
    <property type="entry name" value="CYTOCHROME C OXIDASE SUBUNIT III"/>
    <property type="match status" value="1"/>
</dbReference>
<sequence>MYTYNTFKNSNVYKSVGEALAEGQDASTVPAVQGVSTTAKLLPNVSFLTKAAAPHHPFHLVDPSPWPAFTSLCMLWLLVGLVLYFHKYSAGGTVLAMLLLGLIYATSVWWRDVYRESIDGCHTSKVKDGLYLGMVLFIVSEAVFFLGLLWAFLNLALMPTVQIGMAWPPVGIVPVDWTRLPTLNSVLLLASYFTANLAKHAVDRGKMSDCRNMLILTILLGVLFSYEQYREYIGLPFTFSDSVYGSTFYLLTGFHGAHVIIGFLYLSVCIATYKMAGPGRSTALDLSILYWHFVDLVWVLIFALVYVWNGSMPTPDVLSCKDSACVLQTVLRQLRLDLYSHNPEFFEASM</sequence>
<evidence type="ECO:0000256" key="3">
    <source>
        <dbReference type="ARBA" id="ARBA00015944"/>
    </source>
</evidence>
<feature type="transmembrane region" description="Helical" evidence="9">
    <location>
        <begin position="249"/>
        <end position="276"/>
    </location>
</feature>
<evidence type="ECO:0000256" key="7">
    <source>
        <dbReference type="ARBA" id="ARBA00023136"/>
    </source>
</evidence>
<gene>
    <name evidence="11" type="primary">cox3</name>
</gene>
<feature type="domain" description="Heme-copper oxidase subunit III family profile" evidence="10">
    <location>
        <begin position="54"/>
        <end position="310"/>
    </location>
</feature>
<comment type="function">
    <text evidence="8">Component of the cytochrome c oxidase, the last enzyme in the mitochondrial electron transport chain which drives oxidative phosphorylation. The respiratory chain contains 3 multisubunit complexes succinate dehydrogenase (complex II, CII), ubiquinol-cytochrome c oxidoreductase (cytochrome b-c1 complex, complex III, CIII) and cytochrome c oxidase (complex IV, CIV), that cooperate to transfer electrons derived from NADH and succinate to molecular oxygen, creating an electrochemical gradient over the inner membrane that drives transmembrane transport and the ATP synthase. Cytochrome c oxidase is the component of the respiratory chain that catalyzes the reduction of oxygen to water. Electrons originating from reduced cytochrome c in the intermembrane space (IMS) are transferred via the dinuclear copper A center (CU(A)) of subunit 2 and heme A of subunit 1 to the active site in subunit 1, a binuclear center (BNC) formed by heme A3 and copper B (CU(B)). The BNC reduces molecular oxygen to 2 water molecules using 4 electrons from cytochrome c in the IMS and 4 protons from the mitochondrial matrix.</text>
</comment>